<dbReference type="EMBL" id="CP047901">
    <property type="protein sequence ID" value="QHO63536.1"/>
    <property type="molecule type" value="Genomic_DNA"/>
</dbReference>
<feature type="binding site" evidence="6">
    <location>
        <begin position="34"/>
        <end position="36"/>
    </location>
    <ligand>
        <name>S-adenosyl-L-methionine</name>
        <dbReference type="ChEBI" id="CHEBI:59789"/>
    </ligand>
</feature>
<evidence type="ECO:0000256" key="6">
    <source>
        <dbReference type="HAMAP-Rule" id="MF_01007"/>
    </source>
</evidence>
<dbReference type="SUPFAM" id="SSF81799">
    <property type="entry name" value="Putative methyltransferase TM0872, insert domain"/>
    <property type="match status" value="1"/>
</dbReference>
<evidence type="ECO:0000256" key="3">
    <source>
        <dbReference type="ARBA" id="ARBA00022603"/>
    </source>
</evidence>
<dbReference type="NCBIfam" id="TIGR00006">
    <property type="entry name" value="16S rRNA (cytosine(1402)-N(4))-methyltransferase RsmH"/>
    <property type="match status" value="1"/>
</dbReference>
<dbReference type="PIRSF" id="PIRSF004486">
    <property type="entry name" value="MraW"/>
    <property type="match status" value="1"/>
</dbReference>
<protein>
    <recommendedName>
        <fullName evidence="6">Ribosomal RNA small subunit methyltransferase H</fullName>
        <ecNumber evidence="6">2.1.1.199</ecNumber>
    </recommendedName>
    <alternativeName>
        <fullName evidence="6">16S rRNA m(4)C1402 methyltransferase</fullName>
    </alternativeName>
    <alternativeName>
        <fullName evidence="6">rRNA (cytosine-N(4)-)-methyltransferase RsmH</fullName>
    </alternativeName>
</protein>
<keyword evidence="5 6" id="KW-0949">S-adenosyl-L-methionine</keyword>
<evidence type="ECO:0000256" key="4">
    <source>
        <dbReference type="ARBA" id="ARBA00022679"/>
    </source>
</evidence>
<feature type="binding site" evidence="6">
    <location>
        <position position="113"/>
    </location>
    <ligand>
        <name>S-adenosyl-L-methionine</name>
        <dbReference type="ChEBI" id="CHEBI:59789"/>
    </ligand>
</feature>
<keyword evidence="6" id="KW-0963">Cytoplasm</keyword>
<dbReference type="EC" id="2.1.1.199" evidence="6"/>
<feature type="binding site" evidence="6">
    <location>
        <position position="51"/>
    </location>
    <ligand>
        <name>S-adenosyl-L-methionine</name>
        <dbReference type="ChEBI" id="CHEBI:59789"/>
    </ligand>
</feature>
<dbReference type="InterPro" id="IPR023397">
    <property type="entry name" value="SAM-dep_MeTrfase_MraW_recog"/>
</dbReference>
<feature type="binding site" evidence="6">
    <location>
        <position position="96"/>
    </location>
    <ligand>
        <name>S-adenosyl-L-methionine</name>
        <dbReference type="ChEBI" id="CHEBI:59789"/>
    </ligand>
</feature>
<dbReference type="Gene3D" id="3.40.50.150">
    <property type="entry name" value="Vaccinia Virus protein VP39"/>
    <property type="match status" value="1"/>
</dbReference>
<name>A0A857N634_9BACT</name>
<keyword evidence="4 6" id="KW-0808">Transferase</keyword>
<dbReference type="HAMAP" id="MF_01007">
    <property type="entry name" value="16SrRNA_methyltr_H"/>
    <property type="match status" value="1"/>
</dbReference>
<reference evidence="8" key="1">
    <citation type="journal article" date="2020" name="Microorganisms">
        <title>Complete Genome of a Member of a New Bacterial Lineage in the Microgenomates Group Reveals an Unusual Nucleotide Composition Disparity Between Two Strands of DNA and Limited Metabolic Potential.</title>
        <authorList>
            <person name="Kadnikov V.V."/>
            <person name="Mardanov A.V."/>
            <person name="Beletsky A.V."/>
            <person name="Karnachuk O.V."/>
            <person name="Ravin N.V."/>
        </authorList>
    </citation>
    <scope>NUCLEOTIDE SEQUENCE [LARGE SCALE GENOMIC DNA]</scope>
</reference>
<comment type="catalytic activity">
    <reaction evidence="6">
        <text>cytidine(1402) in 16S rRNA + S-adenosyl-L-methionine = N(4)-methylcytidine(1402) in 16S rRNA + S-adenosyl-L-homocysteine + H(+)</text>
        <dbReference type="Rhea" id="RHEA:42928"/>
        <dbReference type="Rhea" id="RHEA-COMP:10286"/>
        <dbReference type="Rhea" id="RHEA-COMP:10287"/>
        <dbReference type="ChEBI" id="CHEBI:15378"/>
        <dbReference type="ChEBI" id="CHEBI:57856"/>
        <dbReference type="ChEBI" id="CHEBI:59789"/>
        <dbReference type="ChEBI" id="CHEBI:74506"/>
        <dbReference type="ChEBI" id="CHEBI:82748"/>
        <dbReference type="EC" id="2.1.1.199"/>
    </reaction>
</comment>
<evidence type="ECO:0000313" key="7">
    <source>
        <dbReference type="EMBL" id="QHO63536.1"/>
    </source>
</evidence>
<organism evidence="7 8">
    <name type="scientific">Candidatus Chazhemtobacterium aquaticus</name>
    <dbReference type="NCBI Taxonomy" id="2715735"/>
    <lineage>
        <taxon>Bacteria</taxon>
        <taxon>Candidatus Chazhemtobacteraceae</taxon>
        <taxon>Candidatus Chazhemtobacterium</taxon>
    </lineage>
</organism>
<keyword evidence="3 6" id="KW-0489">Methyltransferase</keyword>
<sequence>MTEYQHQPVLLKEALEYLQVKPGRIYLDATLGDGGHTQAILEKGASVIAIDQDPQALERASARLQSACPDINIKLDVKLPVTQVEAKTCLLIRSNFANLDQLINLPIDGILFDLGVSTLQILMPQRGFTFQSEGPLDMRMDPDLGVTAADLLMALSQKELTRLLLELGDETFAAKIARRIVKVRQRTPIVTTTQLADLVARIKPHGKIHPATKTFQALRMAVNQERYSLTQALPQALRLLKKQGRLVIISFHSGEDRLVKHFLKEQAESNNLEILTSKPVKPTVLEINQNHKARSAKLRAAAKQ</sequence>
<comment type="subcellular location">
    <subcellularLocation>
        <location evidence="6">Cytoplasm</location>
    </subcellularLocation>
</comment>
<keyword evidence="8" id="KW-1185">Reference proteome</keyword>
<dbReference type="SUPFAM" id="SSF53335">
    <property type="entry name" value="S-adenosyl-L-methionine-dependent methyltransferases"/>
    <property type="match status" value="1"/>
</dbReference>
<dbReference type="KEGG" id="caqa:MICH65_0555"/>
<gene>
    <name evidence="6" type="primary">rsmH</name>
    <name evidence="7" type="ORF">MICH65_0555</name>
</gene>
<proteinExistence type="inferred from homology"/>
<dbReference type="GO" id="GO:0071424">
    <property type="term" value="F:rRNA (cytosine-N4-)-methyltransferase activity"/>
    <property type="evidence" value="ECO:0007669"/>
    <property type="project" value="UniProtKB-UniRule"/>
</dbReference>
<dbReference type="Pfam" id="PF01795">
    <property type="entry name" value="Methyltransf_5"/>
    <property type="match status" value="1"/>
</dbReference>
<dbReference type="GO" id="GO:0070475">
    <property type="term" value="P:rRNA base methylation"/>
    <property type="evidence" value="ECO:0007669"/>
    <property type="project" value="UniProtKB-UniRule"/>
</dbReference>
<dbReference type="PANTHER" id="PTHR11265">
    <property type="entry name" value="S-ADENOSYL-METHYLTRANSFERASE MRAW"/>
    <property type="match status" value="1"/>
</dbReference>
<dbReference type="GO" id="GO:0005737">
    <property type="term" value="C:cytoplasm"/>
    <property type="evidence" value="ECO:0007669"/>
    <property type="project" value="UniProtKB-SubCell"/>
</dbReference>
<accession>A0A857N634</accession>
<dbReference type="InterPro" id="IPR029063">
    <property type="entry name" value="SAM-dependent_MTases_sf"/>
</dbReference>
<dbReference type="Proteomes" id="UP000463983">
    <property type="component" value="Chromosome"/>
</dbReference>
<dbReference type="Gene3D" id="1.10.150.170">
    <property type="entry name" value="Putative methyltransferase TM0872, insert domain"/>
    <property type="match status" value="1"/>
</dbReference>
<dbReference type="RefSeq" id="WP_161931914.1">
    <property type="nucleotide sequence ID" value="NZ_CP047901.1"/>
</dbReference>
<dbReference type="AlphaFoldDB" id="A0A857N634"/>
<evidence type="ECO:0000313" key="8">
    <source>
        <dbReference type="Proteomes" id="UP000463983"/>
    </source>
</evidence>
<dbReference type="InterPro" id="IPR002903">
    <property type="entry name" value="RsmH"/>
</dbReference>
<comment type="similarity">
    <text evidence="1 6">Belongs to the methyltransferase superfamily. RsmH family.</text>
</comment>
<feature type="binding site" evidence="6">
    <location>
        <position position="120"/>
    </location>
    <ligand>
        <name>S-adenosyl-L-methionine</name>
        <dbReference type="ChEBI" id="CHEBI:59789"/>
    </ligand>
</feature>
<evidence type="ECO:0000256" key="1">
    <source>
        <dbReference type="ARBA" id="ARBA00010396"/>
    </source>
</evidence>
<dbReference type="PANTHER" id="PTHR11265:SF0">
    <property type="entry name" value="12S RRNA N4-METHYLCYTIDINE METHYLTRANSFERASE"/>
    <property type="match status" value="1"/>
</dbReference>
<evidence type="ECO:0000256" key="5">
    <source>
        <dbReference type="ARBA" id="ARBA00022691"/>
    </source>
</evidence>
<comment type="function">
    <text evidence="6">Specifically methylates the N4 position of cytidine in position 1402 (C1402) of 16S rRNA.</text>
</comment>
<evidence type="ECO:0000256" key="2">
    <source>
        <dbReference type="ARBA" id="ARBA00022552"/>
    </source>
</evidence>
<keyword evidence="2 6" id="KW-0698">rRNA processing</keyword>